<name>A0A1W1CWT4_9ZZZZ</name>
<proteinExistence type="predicted"/>
<sequence length="312" mass="37414">MDKRKNRVQPIRLSPDFFPLDIHKSMFINDLTITIPAFYVKSWGDEILDKHNKDNRKWEVNISYESPKELGREVYYFKANLTLSFIKNRNKESSYRLKWDNEFAVQLAKDYPKSFVRALEFHIGDEYYKELKYTEFDIGGFKEQLQVKIKWENNEPIVMIKEFFRVKDEAQGFPKVFKELSSYLIADYLLSTEDELLRRIQITDWKRRTEITKEVNENNIYILLNREEKKVYFGETKQSLSQRYPLTQKHHSFEGWNEYSIIQLPPETSDHTRLLIERVLIAVGSKLFPNFIMKETPVLNQENGLELQNKKK</sequence>
<protein>
    <submittedName>
        <fullName evidence="1">Putative orphan protein</fullName>
    </submittedName>
</protein>
<reference evidence="1" key="1">
    <citation type="submission" date="2016-10" db="EMBL/GenBank/DDBJ databases">
        <authorList>
            <person name="de Groot N.N."/>
        </authorList>
    </citation>
    <scope>NUCLEOTIDE SEQUENCE</scope>
</reference>
<gene>
    <name evidence="1" type="ORF">MNB_SV-3-755</name>
</gene>
<dbReference type="AlphaFoldDB" id="A0A1W1CWT4"/>
<evidence type="ECO:0000313" key="1">
    <source>
        <dbReference type="EMBL" id="SFV70175.1"/>
    </source>
</evidence>
<dbReference type="EMBL" id="FPHI01000045">
    <property type="protein sequence ID" value="SFV70175.1"/>
    <property type="molecule type" value="Genomic_DNA"/>
</dbReference>
<organism evidence="1">
    <name type="scientific">hydrothermal vent metagenome</name>
    <dbReference type="NCBI Taxonomy" id="652676"/>
    <lineage>
        <taxon>unclassified sequences</taxon>
        <taxon>metagenomes</taxon>
        <taxon>ecological metagenomes</taxon>
    </lineage>
</organism>
<accession>A0A1W1CWT4</accession>